<evidence type="ECO:0000256" key="1">
    <source>
        <dbReference type="SAM" id="Phobius"/>
    </source>
</evidence>
<organism evidence="2 3">
    <name type="scientific">Candidatus Wallbacteria bacterium GWC2_49_35</name>
    <dbReference type="NCBI Taxonomy" id="1817813"/>
    <lineage>
        <taxon>Bacteria</taxon>
        <taxon>Candidatus Walliibacteriota</taxon>
    </lineage>
</organism>
<keyword evidence="1" id="KW-0472">Membrane</keyword>
<dbReference type="EMBL" id="MGFH01000026">
    <property type="protein sequence ID" value="OGM08025.1"/>
    <property type="molecule type" value="Genomic_DNA"/>
</dbReference>
<name>A0A1F7X153_9BACT</name>
<evidence type="ECO:0000313" key="2">
    <source>
        <dbReference type="EMBL" id="OGM08025.1"/>
    </source>
</evidence>
<evidence type="ECO:0008006" key="4">
    <source>
        <dbReference type="Google" id="ProtNLM"/>
    </source>
</evidence>
<reference evidence="2 3" key="1">
    <citation type="journal article" date="2016" name="Nat. Commun.">
        <title>Thousands of microbial genomes shed light on interconnected biogeochemical processes in an aquifer system.</title>
        <authorList>
            <person name="Anantharaman K."/>
            <person name="Brown C.T."/>
            <person name="Hug L.A."/>
            <person name="Sharon I."/>
            <person name="Castelle C.J."/>
            <person name="Probst A.J."/>
            <person name="Thomas B.C."/>
            <person name="Singh A."/>
            <person name="Wilkins M.J."/>
            <person name="Karaoz U."/>
            <person name="Brodie E.L."/>
            <person name="Williams K.H."/>
            <person name="Hubbard S.S."/>
            <person name="Banfield J.F."/>
        </authorList>
    </citation>
    <scope>NUCLEOTIDE SEQUENCE [LARGE SCALE GENOMIC DNA]</scope>
</reference>
<sequence>MDLFINKKSGKGRRNAFTVIEVVIVAMISVFAFGVIYMFWARTQENFMQGNFKYAVQHEAQKLMEMIRQDLLQSCKIVKDETAAAVPVVNKIGDSWSFLKFNSEFVKGKPLVERVTYDLKKAGGKVYRLIERDSQSALAKNENVQVAQKVIDIQINPYMLNGLKYFQLKIKVGVSADETHIRSEELTLITTVESRFDNNYINQKGWNDNIQTKIYTK</sequence>
<gene>
    <name evidence="2" type="ORF">A2008_10295</name>
</gene>
<dbReference type="Proteomes" id="UP000178735">
    <property type="component" value="Unassembled WGS sequence"/>
</dbReference>
<keyword evidence="1" id="KW-0812">Transmembrane</keyword>
<keyword evidence="1" id="KW-1133">Transmembrane helix</keyword>
<evidence type="ECO:0000313" key="3">
    <source>
        <dbReference type="Proteomes" id="UP000178735"/>
    </source>
</evidence>
<comment type="caution">
    <text evidence="2">The sequence shown here is derived from an EMBL/GenBank/DDBJ whole genome shotgun (WGS) entry which is preliminary data.</text>
</comment>
<dbReference type="STRING" id="1817813.A2008_10295"/>
<dbReference type="AlphaFoldDB" id="A0A1F7X153"/>
<feature type="transmembrane region" description="Helical" evidence="1">
    <location>
        <begin position="16"/>
        <end position="40"/>
    </location>
</feature>
<proteinExistence type="predicted"/>
<accession>A0A1F7X153</accession>
<protein>
    <recommendedName>
        <fullName evidence="4">Type II secretion system protein J</fullName>
    </recommendedName>
</protein>